<accession>A0A5P1ETW2</accession>
<dbReference type="EMBL" id="CM007385">
    <property type="protein sequence ID" value="ONK69113.1"/>
    <property type="molecule type" value="Genomic_DNA"/>
</dbReference>
<dbReference type="Gramene" id="ONK69113">
    <property type="protein sequence ID" value="ONK69113"/>
    <property type="gene ID" value="A4U43_C05F19490"/>
</dbReference>
<evidence type="ECO:0000313" key="3">
    <source>
        <dbReference type="Proteomes" id="UP000243459"/>
    </source>
</evidence>
<dbReference type="InterPro" id="IPR044202">
    <property type="entry name" value="LETM1/MDM38-like"/>
</dbReference>
<evidence type="ECO:0000256" key="1">
    <source>
        <dbReference type="SAM" id="Phobius"/>
    </source>
</evidence>
<sequence>MALLSQFQPHGSLQLKATSRNSTRTSGVTKSFIYSAYISSRFHPQCFKYYGGGVGNLITIKPTRFLPSPVAFSADSLEYDFGECTTPLDVCGDHGTEISYIDYLRHILHESARVISVGLKNHESSRNYAKLSKAWVGEDVDSWHAPVAYQAAVYALLKAVLELGELLNEKHSVYDILSPKIQLISESLDGQLSMRDPKLVNWFRMAQLPDLVKRVTLVLETCASHYVESGSAVSILAVSCCVAIKKLDAARISSPDFTISLRETIWELVQSSPDYSSVDILHHLATKSGVEHEFLKFFGPKVLDLDARGDIIFWMGLIQEKLVAALCRESVVRVLQLFCCSQVVVRDLAVIGLFAVLGRNTRLFLAKMGIDDLDETVKDFLCYLECGILFLYPDLSSMCVYQLFMDVVAEEIGWLNLYAAESSTKSQDRKRLKSRAIQAEKEIILSTVFGVCSNMFSGFDHYIDKTEQSPNHKVKAYIQVCKGLLTFCLEDYWAVYDRLRELRKSTEVQFPEPVMHTGNLTEVISSSPRNGLRQRCGDVKPYVSAECIFQDKQIKSMLSCSDKILAMLPEAAETKLRQSFFAKYSSSLLSSTSDICMGSKMLFVDVMFTVQFIRKQIFGQTLTKREKKKIARTLIDIVCVIPIAILMLLPVTAIGHAAMLSAIKKYIPGLIPSPYSTERLDVIKQLKRAKRMKVQSTSNLTPACMAL</sequence>
<reference evidence="3" key="1">
    <citation type="journal article" date="2017" name="Nat. Commun.">
        <title>The asparagus genome sheds light on the origin and evolution of a young Y chromosome.</title>
        <authorList>
            <person name="Harkess A."/>
            <person name="Zhou J."/>
            <person name="Xu C."/>
            <person name="Bowers J.E."/>
            <person name="Van der Hulst R."/>
            <person name="Ayyampalayam S."/>
            <person name="Mercati F."/>
            <person name="Riccardi P."/>
            <person name="McKain M.R."/>
            <person name="Kakrana A."/>
            <person name="Tang H."/>
            <person name="Ray J."/>
            <person name="Groenendijk J."/>
            <person name="Arikit S."/>
            <person name="Mathioni S.M."/>
            <person name="Nakano M."/>
            <person name="Shan H."/>
            <person name="Telgmann-Rauber A."/>
            <person name="Kanno A."/>
            <person name="Yue Z."/>
            <person name="Chen H."/>
            <person name="Li W."/>
            <person name="Chen Y."/>
            <person name="Xu X."/>
            <person name="Zhang Y."/>
            <person name="Luo S."/>
            <person name="Chen H."/>
            <person name="Gao J."/>
            <person name="Mao Z."/>
            <person name="Pires J.C."/>
            <person name="Luo M."/>
            <person name="Kudrna D."/>
            <person name="Wing R.A."/>
            <person name="Meyers B.C."/>
            <person name="Yi K."/>
            <person name="Kong H."/>
            <person name="Lavrijsen P."/>
            <person name="Sunseri F."/>
            <person name="Falavigna A."/>
            <person name="Ye Y."/>
            <person name="Leebens-Mack J.H."/>
            <person name="Chen G."/>
        </authorList>
    </citation>
    <scope>NUCLEOTIDE SEQUENCE [LARGE SCALE GENOMIC DNA]</scope>
    <source>
        <strain evidence="3">cv. DH0086</strain>
    </source>
</reference>
<proteinExistence type="predicted"/>
<keyword evidence="3" id="KW-1185">Reference proteome</keyword>
<dbReference type="PANTHER" id="PTHR14009:SF34">
    <property type="entry name" value="LETM1 RBD DOMAIN-CONTAINING PROTEIN"/>
    <property type="match status" value="1"/>
</dbReference>
<dbReference type="GO" id="GO:0030003">
    <property type="term" value="P:intracellular monoatomic cation homeostasis"/>
    <property type="evidence" value="ECO:0007669"/>
    <property type="project" value="TreeGrafter"/>
</dbReference>
<dbReference type="AlphaFoldDB" id="A0A5P1ETW2"/>
<evidence type="ECO:0000313" key="2">
    <source>
        <dbReference type="EMBL" id="ONK69113.1"/>
    </source>
</evidence>
<keyword evidence="1" id="KW-0812">Transmembrane</keyword>
<feature type="transmembrane region" description="Helical" evidence="1">
    <location>
        <begin position="634"/>
        <end position="659"/>
    </location>
</feature>
<keyword evidence="1" id="KW-0472">Membrane</keyword>
<dbReference type="GO" id="GO:0005743">
    <property type="term" value="C:mitochondrial inner membrane"/>
    <property type="evidence" value="ECO:0007669"/>
    <property type="project" value="InterPro"/>
</dbReference>
<protein>
    <submittedName>
        <fullName evidence="2">Uncharacterized protein</fullName>
    </submittedName>
</protein>
<dbReference type="OMA" id="EDYWSAY"/>
<organism evidence="2 3">
    <name type="scientific">Asparagus officinalis</name>
    <name type="common">Garden asparagus</name>
    <dbReference type="NCBI Taxonomy" id="4686"/>
    <lineage>
        <taxon>Eukaryota</taxon>
        <taxon>Viridiplantae</taxon>
        <taxon>Streptophyta</taxon>
        <taxon>Embryophyta</taxon>
        <taxon>Tracheophyta</taxon>
        <taxon>Spermatophyta</taxon>
        <taxon>Magnoliopsida</taxon>
        <taxon>Liliopsida</taxon>
        <taxon>Asparagales</taxon>
        <taxon>Asparagaceae</taxon>
        <taxon>Asparagoideae</taxon>
        <taxon>Asparagus</taxon>
    </lineage>
</organism>
<name>A0A5P1ETW2_ASPOF</name>
<dbReference type="PANTHER" id="PTHR14009">
    <property type="entry name" value="LEUCINE ZIPPER-EF-HAND CONTAINING TRANSMEMBRANE PROTEIN"/>
    <property type="match status" value="1"/>
</dbReference>
<dbReference type="Proteomes" id="UP000243459">
    <property type="component" value="Chromosome 5"/>
</dbReference>
<gene>
    <name evidence="2" type="ORF">A4U43_C05F19490</name>
</gene>
<dbReference type="OrthoDB" id="275278at2759"/>
<keyword evidence="1" id="KW-1133">Transmembrane helix</keyword>